<protein>
    <submittedName>
        <fullName evidence="1">Protein with bacteriocin-type signal sequence</fullName>
    </submittedName>
</protein>
<proteinExistence type="predicted"/>
<accession>A0A135WHU2</accession>
<organism evidence="1 2">
    <name type="scientific">Chryseobacterium kwangjuense</name>
    <dbReference type="NCBI Taxonomy" id="267125"/>
    <lineage>
        <taxon>Bacteria</taxon>
        <taxon>Pseudomonadati</taxon>
        <taxon>Bacteroidota</taxon>
        <taxon>Flavobacteriia</taxon>
        <taxon>Flavobacteriales</taxon>
        <taxon>Weeksellaceae</taxon>
        <taxon>Chryseobacterium group</taxon>
        <taxon>Chryseobacterium</taxon>
    </lineage>
</organism>
<dbReference type="InterPro" id="IPR058074">
    <property type="entry name" value="Bacteriocin-like"/>
</dbReference>
<reference evidence="1 2" key="2">
    <citation type="journal article" date="2016" name="Genome Announc.">
        <title>Draft Genome Sequence of a Biocontrol Rhizobacterium, Chryseobacterium kwangjuense Strain KJ1R5, Isolated from Pepper (Capsicum annuum).</title>
        <authorList>
            <person name="Jeong J.J."/>
            <person name="Park H."/>
            <person name="Park B.H."/>
            <person name="Mannaa M."/>
            <person name="Sang M.K."/>
            <person name="Choi I.G."/>
            <person name="Kim K.D."/>
        </authorList>
    </citation>
    <scope>NUCLEOTIDE SEQUENCE [LARGE SCALE GENOMIC DNA]</scope>
    <source>
        <strain evidence="1 2">KJ1R5</strain>
    </source>
</reference>
<reference evidence="2" key="1">
    <citation type="submission" date="2015-12" db="EMBL/GenBank/DDBJ databases">
        <title>Genome sequence of a biocontrol rhizobacterium Chryseobacterium kwangjuense strain KJ1R5 isolated from pepper (Capsicum annuum L.).</title>
        <authorList>
            <person name="Jeong J.-J."/>
            <person name="Park H."/>
            <person name="Mannaa M."/>
            <person name="Sang M.K."/>
            <person name="Choi I.-G."/>
            <person name="Kim K.D."/>
        </authorList>
    </citation>
    <scope>NUCLEOTIDE SEQUENCE [LARGE SCALE GENOMIC DNA]</scope>
    <source>
        <strain evidence="2">KJ1R5</strain>
    </source>
</reference>
<dbReference type="Proteomes" id="UP000070513">
    <property type="component" value="Unassembled WGS sequence"/>
</dbReference>
<gene>
    <name evidence="1" type="ORF">AU378_01325</name>
</gene>
<dbReference type="NCBIfam" id="NF047798">
    <property type="entry name" value="leader_Chryseo"/>
    <property type="match status" value="1"/>
</dbReference>
<name>A0A135WHU2_9FLAO</name>
<dbReference type="AlphaFoldDB" id="A0A135WHU2"/>
<evidence type="ECO:0000313" key="2">
    <source>
        <dbReference type="Proteomes" id="UP000070513"/>
    </source>
</evidence>
<dbReference type="EMBL" id="LPUR01000001">
    <property type="protein sequence ID" value="KXH84430.1"/>
    <property type="molecule type" value="Genomic_DNA"/>
</dbReference>
<dbReference type="RefSeq" id="WP_062647204.1">
    <property type="nucleotide sequence ID" value="NZ_LPUR01000001.1"/>
</dbReference>
<evidence type="ECO:0000313" key="1">
    <source>
        <dbReference type="EMBL" id="KXH84430.1"/>
    </source>
</evidence>
<sequence length="44" mass="5023">MKNLKKLTKADLKSVYGGQPKKYCVYCEWMNQVVCSEVPIAQCP</sequence>
<dbReference type="OrthoDB" id="1274342at2"/>
<comment type="caution">
    <text evidence="1">The sequence shown here is derived from an EMBL/GenBank/DDBJ whole genome shotgun (WGS) entry which is preliminary data.</text>
</comment>